<gene>
    <name evidence="1" type="ORF">J1N35_025503</name>
</gene>
<proteinExistence type="predicted"/>
<evidence type="ECO:0000313" key="2">
    <source>
        <dbReference type="Proteomes" id="UP000828251"/>
    </source>
</evidence>
<dbReference type="AlphaFoldDB" id="A0A9D3V784"/>
<name>A0A9D3V784_9ROSI</name>
<sequence>MGKPHEMASLYDKPYEDSLCGVLRMDCPMTRLNRSFSEELEGCSLWRVMVTPSWHILMNFPSGAFYMDLKRSQ</sequence>
<comment type="caution">
    <text evidence="1">The sequence shown here is derived from an EMBL/GenBank/DDBJ whole genome shotgun (WGS) entry which is preliminary data.</text>
</comment>
<protein>
    <submittedName>
        <fullName evidence="1">Uncharacterized protein</fullName>
    </submittedName>
</protein>
<accession>A0A9D3V784</accession>
<evidence type="ECO:0000313" key="1">
    <source>
        <dbReference type="EMBL" id="KAH1073175.1"/>
    </source>
</evidence>
<reference evidence="1 2" key="1">
    <citation type="journal article" date="2021" name="Plant Biotechnol. J.">
        <title>Multi-omics assisted identification of the key and species-specific regulatory components of drought-tolerant mechanisms in Gossypium stocksii.</title>
        <authorList>
            <person name="Yu D."/>
            <person name="Ke L."/>
            <person name="Zhang D."/>
            <person name="Wu Y."/>
            <person name="Sun Y."/>
            <person name="Mei J."/>
            <person name="Sun J."/>
            <person name="Sun Y."/>
        </authorList>
    </citation>
    <scope>NUCLEOTIDE SEQUENCE [LARGE SCALE GENOMIC DNA]</scope>
    <source>
        <strain evidence="2">cv. E1</strain>
        <tissue evidence="1">Leaf</tissue>
    </source>
</reference>
<organism evidence="1 2">
    <name type="scientific">Gossypium stocksii</name>
    <dbReference type="NCBI Taxonomy" id="47602"/>
    <lineage>
        <taxon>Eukaryota</taxon>
        <taxon>Viridiplantae</taxon>
        <taxon>Streptophyta</taxon>
        <taxon>Embryophyta</taxon>
        <taxon>Tracheophyta</taxon>
        <taxon>Spermatophyta</taxon>
        <taxon>Magnoliopsida</taxon>
        <taxon>eudicotyledons</taxon>
        <taxon>Gunneridae</taxon>
        <taxon>Pentapetalae</taxon>
        <taxon>rosids</taxon>
        <taxon>malvids</taxon>
        <taxon>Malvales</taxon>
        <taxon>Malvaceae</taxon>
        <taxon>Malvoideae</taxon>
        <taxon>Gossypium</taxon>
    </lineage>
</organism>
<dbReference type="EMBL" id="JAIQCV010000008">
    <property type="protein sequence ID" value="KAH1073175.1"/>
    <property type="molecule type" value="Genomic_DNA"/>
</dbReference>
<dbReference type="Proteomes" id="UP000828251">
    <property type="component" value="Unassembled WGS sequence"/>
</dbReference>
<keyword evidence="2" id="KW-1185">Reference proteome</keyword>